<accession>N1MTU8</accession>
<protein>
    <submittedName>
        <fullName evidence="3">YciL protein</fullName>
    </submittedName>
</protein>
<dbReference type="InterPro" id="IPR011008">
    <property type="entry name" value="Dimeric_a/b-barrel"/>
</dbReference>
<dbReference type="Proteomes" id="UP000013201">
    <property type="component" value="Unassembled WGS sequence"/>
</dbReference>
<dbReference type="Pfam" id="PF03795">
    <property type="entry name" value="YCII"/>
    <property type="match status" value="1"/>
</dbReference>
<dbReference type="InterPro" id="IPR005545">
    <property type="entry name" value="YCII"/>
</dbReference>
<dbReference type="OrthoDB" id="2293521at2"/>
<evidence type="ECO:0000256" key="1">
    <source>
        <dbReference type="ARBA" id="ARBA00007689"/>
    </source>
</evidence>
<sequence length="98" mass="10721">MFYAVIARDRPHGQEQRNALRSPHFDYLNGLGRKVVFAGALFGDDGRMDGSLMVVEAESLDDAKALAAGDPFAVQGLYASWEVKRWTFAVDNATGRTG</sequence>
<evidence type="ECO:0000313" key="4">
    <source>
        <dbReference type="Proteomes" id="UP000013201"/>
    </source>
</evidence>
<keyword evidence="4" id="KW-1185">Reference proteome</keyword>
<dbReference type="PANTHER" id="PTHR33606:SF3">
    <property type="entry name" value="PROTEIN YCII"/>
    <property type="match status" value="1"/>
</dbReference>
<dbReference type="EMBL" id="CAVK010000170">
    <property type="protein sequence ID" value="CCW19082.1"/>
    <property type="molecule type" value="Genomic_DNA"/>
</dbReference>
<feature type="domain" description="YCII-related" evidence="2">
    <location>
        <begin position="1"/>
        <end position="87"/>
    </location>
</feature>
<dbReference type="InterPro" id="IPR051807">
    <property type="entry name" value="Sec-metab_biosynth-assoc"/>
</dbReference>
<evidence type="ECO:0000259" key="2">
    <source>
        <dbReference type="Pfam" id="PF03795"/>
    </source>
</evidence>
<gene>
    <name evidence="3" type="ORF">EBBID32_34440</name>
</gene>
<dbReference type="AlphaFoldDB" id="N1MTU8"/>
<proteinExistence type="inferred from homology"/>
<evidence type="ECO:0000313" key="3">
    <source>
        <dbReference type="EMBL" id="CCW19082.1"/>
    </source>
</evidence>
<reference evidence="4" key="2">
    <citation type="submission" date="2013-04" db="EMBL/GenBank/DDBJ databases">
        <title>Bisphenol A degrading Sphingobium sp. strain BiD32.</title>
        <authorList>
            <person name="Nielsen J.L."/>
            <person name="Zhou N.A."/>
            <person name="Kjeldal H."/>
        </authorList>
    </citation>
    <scope>NUCLEOTIDE SEQUENCE [LARGE SCALE GENOMIC DNA]</scope>
    <source>
        <strain evidence="4">BiD32</strain>
    </source>
</reference>
<name>N1MTU8_9SPHN</name>
<organism evidence="3 4">
    <name type="scientific">Sphingobium indicum BiD32</name>
    <dbReference type="NCBI Taxonomy" id="1301087"/>
    <lineage>
        <taxon>Bacteria</taxon>
        <taxon>Pseudomonadati</taxon>
        <taxon>Pseudomonadota</taxon>
        <taxon>Alphaproteobacteria</taxon>
        <taxon>Sphingomonadales</taxon>
        <taxon>Sphingomonadaceae</taxon>
        <taxon>Sphingobium</taxon>
    </lineage>
</organism>
<reference evidence="3 4" key="1">
    <citation type="submission" date="2013-03" db="EMBL/GenBank/DDBJ databases">
        <authorList>
            <person name="Le V."/>
        </authorList>
    </citation>
    <scope>NUCLEOTIDE SEQUENCE [LARGE SCALE GENOMIC DNA]</scope>
    <source>
        <strain evidence="3 4">BiD32</strain>
    </source>
</reference>
<dbReference type="RefSeq" id="WP_006961682.1">
    <property type="nucleotide sequence ID" value="NZ_CAVK010000170.1"/>
</dbReference>
<comment type="caution">
    <text evidence="3">The sequence shown here is derived from an EMBL/GenBank/DDBJ whole genome shotgun (WGS) entry which is preliminary data.</text>
</comment>
<dbReference type="Gene3D" id="3.30.70.1060">
    <property type="entry name" value="Dimeric alpha+beta barrel"/>
    <property type="match status" value="1"/>
</dbReference>
<dbReference type="PANTHER" id="PTHR33606">
    <property type="entry name" value="PROTEIN YCII"/>
    <property type="match status" value="1"/>
</dbReference>
<comment type="similarity">
    <text evidence="1">Belongs to the YciI family.</text>
</comment>
<dbReference type="SUPFAM" id="SSF54909">
    <property type="entry name" value="Dimeric alpha+beta barrel"/>
    <property type="match status" value="1"/>
</dbReference>